<dbReference type="OrthoDB" id="3056056at2759"/>
<dbReference type="EMBL" id="KN831807">
    <property type="protein sequence ID" value="KIM36251.1"/>
    <property type="molecule type" value="Genomic_DNA"/>
</dbReference>
<name>A0A0C3BXU2_HEBCY</name>
<proteinExistence type="predicted"/>
<dbReference type="AlphaFoldDB" id="A0A0C3BXU2"/>
<dbReference type="HOGENOM" id="CLU_1156513_0_0_1"/>
<keyword evidence="2" id="KW-1185">Reference proteome</keyword>
<organism evidence="1 2">
    <name type="scientific">Hebeloma cylindrosporum</name>
    <dbReference type="NCBI Taxonomy" id="76867"/>
    <lineage>
        <taxon>Eukaryota</taxon>
        <taxon>Fungi</taxon>
        <taxon>Dikarya</taxon>
        <taxon>Basidiomycota</taxon>
        <taxon>Agaricomycotina</taxon>
        <taxon>Agaricomycetes</taxon>
        <taxon>Agaricomycetidae</taxon>
        <taxon>Agaricales</taxon>
        <taxon>Agaricineae</taxon>
        <taxon>Hymenogastraceae</taxon>
        <taxon>Hebeloma</taxon>
    </lineage>
</organism>
<sequence length="240" mass="26851">MAAKVYKSPAPPQIDLTALATTAKKILDLLACFSRMRSSSEPNHLLNKVLTKIIIFIHMIETSAVAARIGYQLAADVIILSEGEVEDREFHESLEIMRELSRSGQAITRSVAEGFRDIKQQIYKIADLTKDNQSIVVIPTHTQTLDFLMKDIGTTLVANLNLFSEFSRSVEATAEWWQSIKADLESPNPTLLPSGMEFGDASEKMSKWAEMQQGFQEYYNANVNSEHGRFPELFASSDVC</sequence>
<reference evidence="2" key="2">
    <citation type="submission" date="2015-01" db="EMBL/GenBank/DDBJ databases">
        <title>Evolutionary Origins and Diversification of the Mycorrhizal Mutualists.</title>
        <authorList>
            <consortium name="DOE Joint Genome Institute"/>
            <consortium name="Mycorrhizal Genomics Consortium"/>
            <person name="Kohler A."/>
            <person name="Kuo A."/>
            <person name="Nagy L.G."/>
            <person name="Floudas D."/>
            <person name="Copeland A."/>
            <person name="Barry K.W."/>
            <person name="Cichocki N."/>
            <person name="Veneault-Fourrey C."/>
            <person name="LaButti K."/>
            <person name="Lindquist E.A."/>
            <person name="Lipzen A."/>
            <person name="Lundell T."/>
            <person name="Morin E."/>
            <person name="Murat C."/>
            <person name="Riley R."/>
            <person name="Ohm R."/>
            <person name="Sun H."/>
            <person name="Tunlid A."/>
            <person name="Henrissat B."/>
            <person name="Grigoriev I.V."/>
            <person name="Hibbett D.S."/>
            <person name="Martin F."/>
        </authorList>
    </citation>
    <scope>NUCLEOTIDE SEQUENCE [LARGE SCALE GENOMIC DNA]</scope>
    <source>
        <strain evidence="2">h7</strain>
    </source>
</reference>
<reference evidence="1 2" key="1">
    <citation type="submission" date="2014-04" db="EMBL/GenBank/DDBJ databases">
        <authorList>
            <consortium name="DOE Joint Genome Institute"/>
            <person name="Kuo A."/>
            <person name="Gay G."/>
            <person name="Dore J."/>
            <person name="Kohler A."/>
            <person name="Nagy L.G."/>
            <person name="Floudas D."/>
            <person name="Copeland A."/>
            <person name="Barry K.W."/>
            <person name="Cichocki N."/>
            <person name="Veneault-Fourrey C."/>
            <person name="LaButti K."/>
            <person name="Lindquist E.A."/>
            <person name="Lipzen A."/>
            <person name="Lundell T."/>
            <person name="Morin E."/>
            <person name="Murat C."/>
            <person name="Sun H."/>
            <person name="Tunlid A."/>
            <person name="Henrissat B."/>
            <person name="Grigoriev I.V."/>
            <person name="Hibbett D.S."/>
            <person name="Martin F."/>
            <person name="Nordberg H.P."/>
            <person name="Cantor M.N."/>
            <person name="Hua S.X."/>
        </authorList>
    </citation>
    <scope>NUCLEOTIDE SEQUENCE [LARGE SCALE GENOMIC DNA]</scope>
    <source>
        <strain evidence="2">h7</strain>
    </source>
</reference>
<evidence type="ECO:0000313" key="1">
    <source>
        <dbReference type="EMBL" id="KIM36251.1"/>
    </source>
</evidence>
<dbReference type="Proteomes" id="UP000053424">
    <property type="component" value="Unassembled WGS sequence"/>
</dbReference>
<accession>A0A0C3BXU2</accession>
<gene>
    <name evidence="1" type="ORF">M413DRAFT_427683</name>
</gene>
<evidence type="ECO:0000313" key="2">
    <source>
        <dbReference type="Proteomes" id="UP000053424"/>
    </source>
</evidence>
<protein>
    <submittedName>
        <fullName evidence="1">Uncharacterized protein</fullName>
    </submittedName>
</protein>